<evidence type="ECO:0000313" key="1">
    <source>
        <dbReference type="EMBL" id="MBC8359909.1"/>
    </source>
</evidence>
<dbReference type="Proteomes" id="UP000603434">
    <property type="component" value="Unassembled WGS sequence"/>
</dbReference>
<sequence>MNDEDIEIDYQVTAQGLYIRTEEPINKLIGYGVGESILLAKQLNIPLYSDDTGIRKLALDSYNVNGFSTITLITKLRTEGHFKIRDETNILCEMIRKNYRVVPFDRNHLNCCMSELIEKAIENNESMPAQKQFLLDKDMGTLLRQFGDPFFNEEWMAKIAISWWISLLEKDDLDKNILVECLGYPSFAISTLPTSRVIVGIKKYEQESRIGHVFGFFLINCYEHNQQLLPGAWSAIKSCCGKIFSHDEKKYNITLFRAIPEWIIKDIEAMNIDDSQKMVRVINIPNQFPEEDRIKFENIFIRLRPKFMHI</sequence>
<organism evidence="1 2">
    <name type="scientific">Candidatus Desulfatibia profunda</name>
    <dbReference type="NCBI Taxonomy" id="2841695"/>
    <lineage>
        <taxon>Bacteria</taxon>
        <taxon>Pseudomonadati</taxon>
        <taxon>Thermodesulfobacteriota</taxon>
        <taxon>Desulfobacteria</taxon>
        <taxon>Desulfobacterales</taxon>
        <taxon>Desulfobacterales incertae sedis</taxon>
        <taxon>Candidatus Desulfatibia</taxon>
    </lineage>
</organism>
<dbReference type="EMBL" id="JACNJH010000038">
    <property type="protein sequence ID" value="MBC8359909.1"/>
    <property type="molecule type" value="Genomic_DNA"/>
</dbReference>
<reference evidence="1 2" key="1">
    <citation type="submission" date="2020-08" db="EMBL/GenBank/DDBJ databases">
        <title>Bridging the membrane lipid divide: bacteria of the FCB group superphylum have the potential to synthesize archaeal ether lipids.</title>
        <authorList>
            <person name="Villanueva L."/>
            <person name="Von Meijenfeldt F.A.B."/>
            <person name="Westbye A.B."/>
            <person name="Yadav S."/>
            <person name="Hopmans E.C."/>
            <person name="Dutilh B.E."/>
            <person name="Sinninghe Damste J.S."/>
        </authorList>
    </citation>
    <scope>NUCLEOTIDE SEQUENCE [LARGE SCALE GENOMIC DNA]</scope>
    <source>
        <strain evidence="1">NIOZ-UU30</strain>
    </source>
</reference>
<name>A0A8J6NLE9_9BACT</name>
<protein>
    <submittedName>
        <fullName evidence="1">Uncharacterized protein</fullName>
    </submittedName>
</protein>
<comment type="caution">
    <text evidence="1">The sequence shown here is derived from an EMBL/GenBank/DDBJ whole genome shotgun (WGS) entry which is preliminary data.</text>
</comment>
<evidence type="ECO:0000313" key="2">
    <source>
        <dbReference type="Proteomes" id="UP000603434"/>
    </source>
</evidence>
<dbReference type="AlphaFoldDB" id="A0A8J6NLE9"/>
<gene>
    <name evidence="1" type="ORF">H8E23_00740</name>
</gene>
<proteinExistence type="predicted"/>
<accession>A0A8J6NLE9</accession>